<protein>
    <recommendedName>
        <fullName evidence="3">DUF982 domain-containing protein</fullName>
    </recommendedName>
</protein>
<dbReference type="Proteomes" id="UP000216215">
    <property type="component" value="Unassembled WGS sequence"/>
</dbReference>
<evidence type="ECO:0000313" key="1">
    <source>
        <dbReference type="EMBL" id="PAQ04097.1"/>
    </source>
</evidence>
<evidence type="ECO:0000313" key="2">
    <source>
        <dbReference type="Proteomes" id="UP000216215"/>
    </source>
</evidence>
<reference evidence="2" key="1">
    <citation type="submission" date="2017-08" db="EMBL/GenBank/DDBJ databases">
        <title>Mesorhizobium wenxinae sp. nov., a novel rhizobial species isolated from root nodules of chickpea (Cicer arietinum L.).</title>
        <authorList>
            <person name="Zhang J."/>
        </authorList>
    </citation>
    <scope>NUCLEOTIDE SEQUENCE [LARGE SCALE GENOMIC DNA]</scope>
    <source>
        <strain evidence="2">USDA 3392</strain>
    </source>
</reference>
<evidence type="ECO:0008006" key="3">
    <source>
        <dbReference type="Google" id="ProtNLM"/>
    </source>
</evidence>
<organism evidence="1 2">
    <name type="scientific">Mesorhizobium mediterraneum</name>
    <dbReference type="NCBI Taxonomy" id="43617"/>
    <lineage>
        <taxon>Bacteria</taxon>
        <taxon>Pseudomonadati</taxon>
        <taxon>Pseudomonadota</taxon>
        <taxon>Alphaproteobacteria</taxon>
        <taxon>Hyphomicrobiales</taxon>
        <taxon>Phyllobacteriaceae</taxon>
        <taxon>Mesorhizobium</taxon>
    </lineage>
</organism>
<dbReference type="EMBL" id="NPKI01000002">
    <property type="protein sequence ID" value="PAQ04097.1"/>
    <property type="molecule type" value="Genomic_DNA"/>
</dbReference>
<dbReference type="AlphaFoldDB" id="A0AB36RGQ6"/>
<gene>
    <name evidence="1" type="ORF">CIT25_00950</name>
</gene>
<proteinExistence type="predicted"/>
<sequence length="69" mass="7718">MSNRALRFECVMEPNGRWMVWDAMLNLPAQFSALALIGLCHDEAVSLCRLLNETASETDAIYARQSQAS</sequence>
<accession>A0AB36RGQ6</accession>
<keyword evidence="2" id="KW-1185">Reference proteome</keyword>
<name>A0AB36RGQ6_9HYPH</name>
<comment type="caution">
    <text evidence="1">The sequence shown here is derived from an EMBL/GenBank/DDBJ whole genome shotgun (WGS) entry which is preliminary data.</text>
</comment>
<dbReference type="RefSeq" id="WP_095482705.1">
    <property type="nucleotide sequence ID" value="NZ_CP088151.1"/>
</dbReference>